<comment type="caution">
    <text evidence="2">The sequence shown here is derived from an EMBL/GenBank/DDBJ whole genome shotgun (WGS) entry which is preliminary data.</text>
</comment>
<name>A0A6L2LTW1_TANCI</name>
<gene>
    <name evidence="2" type="ORF">Tci_036698</name>
</gene>
<feature type="compositionally biased region" description="Basic and acidic residues" evidence="1">
    <location>
        <begin position="159"/>
        <end position="182"/>
    </location>
</feature>
<reference evidence="2" key="1">
    <citation type="journal article" date="2019" name="Sci. Rep.">
        <title>Draft genome of Tanacetum cinerariifolium, the natural source of mosquito coil.</title>
        <authorList>
            <person name="Yamashiro T."/>
            <person name="Shiraishi A."/>
            <person name="Satake H."/>
            <person name="Nakayama K."/>
        </authorList>
    </citation>
    <scope>NUCLEOTIDE SEQUENCE</scope>
</reference>
<feature type="region of interest" description="Disordered" evidence="1">
    <location>
        <begin position="149"/>
        <end position="182"/>
    </location>
</feature>
<protein>
    <submittedName>
        <fullName evidence="2">Ribonuclease H-like domain-containing protein</fullName>
    </submittedName>
</protein>
<evidence type="ECO:0000313" key="2">
    <source>
        <dbReference type="EMBL" id="GEU64720.1"/>
    </source>
</evidence>
<dbReference type="AlphaFoldDB" id="A0A6L2LTW1"/>
<evidence type="ECO:0000256" key="1">
    <source>
        <dbReference type="SAM" id="MobiDB-lite"/>
    </source>
</evidence>
<proteinExistence type="predicted"/>
<dbReference type="EMBL" id="BKCJ010005070">
    <property type="protein sequence ID" value="GEU64720.1"/>
    <property type="molecule type" value="Genomic_DNA"/>
</dbReference>
<organism evidence="2">
    <name type="scientific">Tanacetum cinerariifolium</name>
    <name type="common">Dalmatian daisy</name>
    <name type="synonym">Chrysanthemum cinerariifolium</name>
    <dbReference type="NCBI Taxonomy" id="118510"/>
    <lineage>
        <taxon>Eukaryota</taxon>
        <taxon>Viridiplantae</taxon>
        <taxon>Streptophyta</taxon>
        <taxon>Embryophyta</taxon>
        <taxon>Tracheophyta</taxon>
        <taxon>Spermatophyta</taxon>
        <taxon>Magnoliopsida</taxon>
        <taxon>eudicotyledons</taxon>
        <taxon>Gunneridae</taxon>
        <taxon>Pentapetalae</taxon>
        <taxon>asterids</taxon>
        <taxon>campanulids</taxon>
        <taxon>Asterales</taxon>
        <taxon>Asteraceae</taxon>
        <taxon>Asteroideae</taxon>
        <taxon>Anthemideae</taxon>
        <taxon>Anthemidinae</taxon>
        <taxon>Tanacetum</taxon>
    </lineage>
</organism>
<accession>A0A6L2LTW1</accession>
<sequence length="342" mass="39114">MTKDEVGNEVEVPPVTAQQILARTRERKAKSSLLMAIPDEHLARFYGIKDTKTLWAAIKTIYGEGLDKGYNRFQRLLGLLEIHGTEKINQDDLEEIDLKWQVAMLSMRVKQFYNKNGRKLKFNGKEPVGFNKTMVECFNYHRRGNFARDCKTAKNPRNRGRDAGNARYKGRDNGKRPAREEDEKALLDEALREKEDLKAKLQKFETSSKNLTKLRDSQISAKVKTGLGYDSQFNAKEVLDVKEEEVSKTVFDNRSSDKENSLANDRLKKGEGFHAVPPPLTGNYMPPKLELSFFGLDDYIYKFKISETVTSLSKDVKDALETSTFFAEKPKEVRTSAPLIKE</sequence>